<dbReference type="SMART" id="SM00369">
    <property type="entry name" value="LRR_TYP"/>
    <property type="match status" value="6"/>
</dbReference>
<dbReference type="Gene3D" id="3.80.10.10">
    <property type="entry name" value="Ribonuclease Inhibitor"/>
    <property type="match status" value="3"/>
</dbReference>
<dbReference type="GO" id="GO:0007165">
    <property type="term" value="P:signal transduction"/>
    <property type="evidence" value="ECO:0007669"/>
    <property type="project" value="InterPro"/>
</dbReference>
<organism evidence="6 7">
    <name type="scientific">Corymbia citriodora subsp. variegata</name>
    <dbReference type="NCBI Taxonomy" id="360336"/>
    <lineage>
        <taxon>Eukaryota</taxon>
        <taxon>Viridiplantae</taxon>
        <taxon>Streptophyta</taxon>
        <taxon>Embryophyta</taxon>
        <taxon>Tracheophyta</taxon>
        <taxon>Spermatophyta</taxon>
        <taxon>Magnoliopsida</taxon>
        <taxon>eudicotyledons</taxon>
        <taxon>Gunneridae</taxon>
        <taxon>Pentapetalae</taxon>
        <taxon>rosids</taxon>
        <taxon>malvids</taxon>
        <taxon>Myrtales</taxon>
        <taxon>Myrtaceae</taxon>
        <taxon>Myrtoideae</taxon>
        <taxon>Eucalypteae</taxon>
        <taxon>Corymbia</taxon>
    </lineage>
</organism>
<keyword evidence="1" id="KW-0433">Leucine-rich repeat</keyword>
<keyword evidence="4" id="KW-0520">NAD</keyword>
<dbReference type="FunFam" id="3.40.50.10140:FF:000007">
    <property type="entry name" value="Disease resistance protein (TIR-NBS-LRR class)"/>
    <property type="match status" value="1"/>
</dbReference>
<dbReference type="SUPFAM" id="SSF52075">
    <property type="entry name" value="Outer arm dynein light chain 1"/>
    <property type="match status" value="1"/>
</dbReference>
<keyword evidence="2" id="KW-0677">Repeat</keyword>
<dbReference type="AlphaFoldDB" id="A0A8T0CRK3"/>
<feature type="domain" description="TIR" evidence="5">
    <location>
        <begin position="19"/>
        <end position="176"/>
    </location>
</feature>
<dbReference type="GO" id="GO:0006952">
    <property type="term" value="P:defense response"/>
    <property type="evidence" value="ECO:0007669"/>
    <property type="project" value="UniProtKB-KW"/>
</dbReference>
<dbReference type="InterPro" id="IPR027417">
    <property type="entry name" value="P-loop_NTPase"/>
</dbReference>
<evidence type="ECO:0000256" key="1">
    <source>
        <dbReference type="ARBA" id="ARBA00022614"/>
    </source>
</evidence>
<keyword evidence="3" id="KW-0611">Plant defense</keyword>
<dbReference type="InterPro" id="IPR036390">
    <property type="entry name" value="WH_DNA-bd_sf"/>
</dbReference>
<dbReference type="InterPro" id="IPR035897">
    <property type="entry name" value="Toll_tir_struct_dom_sf"/>
</dbReference>
<dbReference type="InterPro" id="IPR032675">
    <property type="entry name" value="LRR_dom_sf"/>
</dbReference>
<dbReference type="Pfam" id="PF00931">
    <property type="entry name" value="NB-ARC"/>
    <property type="match status" value="1"/>
</dbReference>
<gene>
    <name evidence="6" type="ORF">BT93_L1707</name>
</gene>
<dbReference type="InterPro" id="IPR055414">
    <property type="entry name" value="LRR_R13L4/SHOC2-like"/>
</dbReference>
<dbReference type="Gene3D" id="1.10.8.430">
    <property type="entry name" value="Helical domain of apoptotic protease-activating factors"/>
    <property type="match status" value="1"/>
</dbReference>
<comment type="caution">
    <text evidence="6">The sequence shown here is derived from an EMBL/GenBank/DDBJ whole genome shotgun (WGS) entry which is preliminary data.</text>
</comment>
<evidence type="ECO:0000256" key="2">
    <source>
        <dbReference type="ARBA" id="ARBA00022737"/>
    </source>
</evidence>
<sequence length="976" mass="110803">MAMATAALASSSHDGRLGRGHEVFLSFRGPDTRLTIADSLYEAIKHAAIRMFKDDEELRVGKEIGGSLMRAINESRIYIPIFSKNYASSRWCLHELAHIVKLSRDNDEKMILPIFYDVDVDDVKLKTELYRKALQKHESDSGKKITKQWEEALREVAKIKGWNLKDYGLHKLTYLMVEEVSSLLWTRRTDMLDHLVGIEYQMDHIMKPLDLGAFDVRFIVIHGMGGIGKTTLVEAVFRQISPQFRGHCCFLKDIRTHDIINLQKKLLSDILHLSCTNLSFIDEGADLIKTRFHGKKLLVVLDDINGRDQIMRLASEPNWFGGGSRIIITTRNIEFLVKEGEDDNVLASSSGQFSFYDMPKMNSHDALQLFCECALGRAEPPPDYKDIMEKLIYALGGLPLALNVVGSTLRGKCRSTWENTLCKLKKVMNEDVKKKLMISYEALEPNQQQIYLDIACFCINKEKTIAVKYWDAIFGYSAEIEINILNRMSLIKIFDDDKLWMHDQLRDLGRNIVHPESGEIHMRGSRLWSPGDAFRVVQTEMHKQFVGLVNLRFLQLDHGNFEGDFKNIFSELRWLSWSNCPSKFQATNFGLKNLTILILSRNNVTKDWEGWCQIMVAKQLKVLQLEDCPSLRKTPKFSAISQLEKLILRCTQLKQIDKSIGNLQHLDYLEIKSEAIESLPKSINGLKSLTVLRVDPRLSVLPHSIGNSANVKHLIFPQRELRKLPDFVGKLESLLELDVRFLKISELPYSIGNLERLKSLVKLDLSGSRIRSLPDCIGNLKILKVLNLNDSHISELPKAIGMLENLEELLVHSDHLEGEIPSEIGALSSLKVLNLSGCPFSGLPTTINQLTKLQILYLSASDSIQQLPELPNSLKILALSSKSLITIPDVSNLTNLFHLCISKTSVQEEPNIEGIVRLHALRRLILCIGKKALPPTDFSSLSQLQYLNISYVDSKSLTKLPSSLEYSFTDRLVNLF</sequence>
<protein>
    <recommendedName>
        <fullName evidence="5">TIR domain-containing protein</fullName>
    </recommendedName>
</protein>
<dbReference type="SUPFAM" id="SSF52200">
    <property type="entry name" value="Toll/Interleukin receptor TIR domain"/>
    <property type="match status" value="1"/>
</dbReference>
<dbReference type="Pfam" id="PF23282">
    <property type="entry name" value="WHD_ROQ1"/>
    <property type="match status" value="1"/>
</dbReference>
<dbReference type="Gene3D" id="3.40.50.10140">
    <property type="entry name" value="Toll/interleukin-1 receptor homology (TIR) domain"/>
    <property type="match status" value="1"/>
</dbReference>
<dbReference type="PANTHER" id="PTHR11017:SF570">
    <property type="entry name" value="DISEASE RESISTANCE PROTEIN (TIR-NBS CLASS)-RELATED"/>
    <property type="match status" value="1"/>
</dbReference>
<evidence type="ECO:0000256" key="4">
    <source>
        <dbReference type="ARBA" id="ARBA00023027"/>
    </source>
</evidence>
<dbReference type="GO" id="GO:0051707">
    <property type="term" value="P:response to other organism"/>
    <property type="evidence" value="ECO:0007669"/>
    <property type="project" value="UniProtKB-ARBA"/>
</dbReference>
<dbReference type="SUPFAM" id="SSF52047">
    <property type="entry name" value="RNI-like"/>
    <property type="match status" value="1"/>
</dbReference>
<dbReference type="PRINTS" id="PR00364">
    <property type="entry name" value="DISEASERSIST"/>
</dbReference>
<proteinExistence type="predicted"/>
<dbReference type="OrthoDB" id="1686507at2759"/>
<dbReference type="PANTHER" id="PTHR11017">
    <property type="entry name" value="LEUCINE-RICH REPEAT-CONTAINING PROTEIN"/>
    <property type="match status" value="1"/>
</dbReference>
<accession>A0A8T0CRK3</accession>
<dbReference type="Gramene" id="rna-gnl|WGS:JABURB|Cocit.L1707.1">
    <property type="protein sequence ID" value="cds-KAF7848719.1"/>
    <property type="gene ID" value="gene-BT93_L1707"/>
</dbReference>
<evidence type="ECO:0000256" key="3">
    <source>
        <dbReference type="ARBA" id="ARBA00022821"/>
    </source>
</evidence>
<dbReference type="SMART" id="SM00255">
    <property type="entry name" value="TIR"/>
    <property type="match status" value="1"/>
</dbReference>
<evidence type="ECO:0000313" key="7">
    <source>
        <dbReference type="Proteomes" id="UP000806378"/>
    </source>
</evidence>
<dbReference type="Pfam" id="PF01582">
    <property type="entry name" value="TIR"/>
    <property type="match status" value="1"/>
</dbReference>
<dbReference type="InterPro" id="IPR002182">
    <property type="entry name" value="NB-ARC"/>
</dbReference>
<reference evidence="6" key="1">
    <citation type="submission" date="2020-05" db="EMBL/GenBank/DDBJ databases">
        <title>WGS assembly of Corymbia citriodora subspecies variegata.</title>
        <authorList>
            <person name="Barry K."/>
            <person name="Hundley H."/>
            <person name="Shu S."/>
            <person name="Jenkins J."/>
            <person name="Grimwood J."/>
            <person name="Baten A."/>
        </authorList>
    </citation>
    <scope>NUCLEOTIDE SEQUENCE</scope>
    <source>
        <strain evidence="6">CV2-018</strain>
    </source>
</reference>
<dbReference type="InterPro" id="IPR003591">
    <property type="entry name" value="Leu-rich_rpt_typical-subtyp"/>
</dbReference>
<dbReference type="Gene3D" id="3.40.50.300">
    <property type="entry name" value="P-loop containing nucleotide triphosphate hydrolases"/>
    <property type="match status" value="1"/>
</dbReference>
<dbReference type="Proteomes" id="UP000806378">
    <property type="component" value="Unassembled WGS sequence"/>
</dbReference>
<dbReference type="SUPFAM" id="SSF52540">
    <property type="entry name" value="P-loop containing nucleoside triphosphate hydrolases"/>
    <property type="match status" value="1"/>
</dbReference>
<evidence type="ECO:0000259" key="5">
    <source>
        <dbReference type="PROSITE" id="PS50104"/>
    </source>
</evidence>
<dbReference type="InterPro" id="IPR058192">
    <property type="entry name" value="WHD_ROQ1-like"/>
</dbReference>
<dbReference type="PROSITE" id="PS50104">
    <property type="entry name" value="TIR"/>
    <property type="match status" value="1"/>
</dbReference>
<dbReference type="GO" id="GO:0043531">
    <property type="term" value="F:ADP binding"/>
    <property type="evidence" value="ECO:0007669"/>
    <property type="project" value="InterPro"/>
</dbReference>
<dbReference type="SUPFAM" id="SSF46785">
    <property type="entry name" value="Winged helix' DNA-binding domain"/>
    <property type="match status" value="1"/>
</dbReference>
<name>A0A8T0CRK3_CORYI</name>
<dbReference type="InterPro" id="IPR044974">
    <property type="entry name" value="Disease_R_plants"/>
</dbReference>
<dbReference type="EMBL" id="MU090007">
    <property type="protein sequence ID" value="KAF7848719.1"/>
    <property type="molecule type" value="Genomic_DNA"/>
</dbReference>
<dbReference type="InterPro" id="IPR042197">
    <property type="entry name" value="Apaf_helical"/>
</dbReference>
<evidence type="ECO:0000313" key="6">
    <source>
        <dbReference type="EMBL" id="KAF7848719.1"/>
    </source>
</evidence>
<keyword evidence="7" id="KW-1185">Reference proteome</keyword>
<dbReference type="InterPro" id="IPR000157">
    <property type="entry name" value="TIR_dom"/>
</dbReference>
<dbReference type="Pfam" id="PF23598">
    <property type="entry name" value="LRR_14"/>
    <property type="match status" value="2"/>
</dbReference>